<proteinExistence type="predicted"/>
<keyword evidence="1" id="KW-0812">Transmembrane</keyword>
<dbReference type="RefSeq" id="WP_345094312.1">
    <property type="nucleotide sequence ID" value="NZ_BAABCS010000020.1"/>
</dbReference>
<protein>
    <submittedName>
        <fullName evidence="2">Uncharacterized protein</fullName>
    </submittedName>
</protein>
<keyword evidence="1" id="KW-0472">Membrane</keyword>
<dbReference type="Proteomes" id="UP001500426">
    <property type="component" value="Unassembled WGS sequence"/>
</dbReference>
<name>A0ABP7UWJ0_9FLAO</name>
<feature type="transmembrane region" description="Helical" evidence="1">
    <location>
        <begin position="199"/>
        <end position="220"/>
    </location>
</feature>
<evidence type="ECO:0000313" key="2">
    <source>
        <dbReference type="EMBL" id="GAA4054271.1"/>
    </source>
</evidence>
<evidence type="ECO:0000313" key="3">
    <source>
        <dbReference type="Proteomes" id="UP001500426"/>
    </source>
</evidence>
<comment type="caution">
    <text evidence="2">The sequence shown here is derived from an EMBL/GenBank/DDBJ whole genome shotgun (WGS) entry which is preliminary data.</text>
</comment>
<reference evidence="3" key="1">
    <citation type="journal article" date="2019" name="Int. J. Syst. Evol. Microbiol.">
        <title>The Global Catalogue of Microorganisms (GCM) 10K type strain sequencing project: providing services to taxonomists for standard genome sequencing and annotation.</title>
        <authorList>
            <consortium name="The Broad Institute Genomics Platform"/>
            <consortium name="The Broad Institute Genome Sequencing Center for Infectious Disease"/>
            <person name="Wu L."/>
            <person name="Ma J."/>
        </authorList>
    </citation>
    <scope>NUCLEOTIDE SEQUENCE [LARGE SCALE GENOMIC DNA]</scope>
    <source>
        <strain evidence="3">JCM 17068</strain>
    </source>
</reference>
<evidence type="ECO:0000256" key="1">
    <source>
        <dbReference type="SAM" id="Phobius"/>
    </source>
</evidence>
<accession>A0ABP7UWJ0</accession>
<feature type="transmembrane region" description="Helical" evidence="1">
    <location>
        <begin position="169"/>
        <end position="187"/>
    </location>
</feature>
<dbReference type="EMBL" id="BAABCS010000020">
    <property type="protein sequence ID" value="GAA4054271.1"/>
    <property type="molecule type" value="Genomic_DNA"/>
</dbReference>
<keyword evidence="1" id="KW-1133">Transmembrane helix</keyword>
<sequence length="238" mass="28074">MLLKNRTLVEELLMNRKKTLSEQQLLEEVYSILNQNEIELERISNNWKGESSTNSNDFNFSLLETQKIFHENQIKKICIDYRLRFLKSSLFANKIPEEAVTKINALEKDHNIKLDGFKIVAPSKAFNLKNYDDPLLFVPIGNDYYYFIHQWGNDLAWYRKLMVLPFKNIVYFLLFCLIVSLMATYLAPTNNLSKSVSLAPLIIFLFLFKSMVASIGYYFFMMGKNFNNLIWNRPFKEN</sequence>
<organism evidence="2 3">
    <name type="scientific">Flavobacterium chungnamense</name>
    <dbReference type="NCBI Taxonomy" id="706182"/>
    <lineage>
        <taxon>Bacteria</taxon>
        <taxon>Pseudomonadati</taxon>
        <taxon>Bacteroidota</taxon>
        <taxon>Flavobacteriia</taxon>
        <taxon>Flavobacteriales</taxon>
        <taxon>Flavobacteriaceae</taxon>
        <taxon>Flavobacterium</taxon>
    </lineage>
</organism>
<keyword evidence="3" id="KW-1185">Reference proteome</keyword>
<gene>
    <name evidence="2" type="ORF">GCM10022388_20850</name>
</gene>